<reference evidence="1" key="1">
    <citation type="submission" date="2023-03" db="EMBL/GenBank/DDBJ databases">
        <title>Massive genome expansion in bonnet fungi (Mycena s.s.) driven by repeated elements and novel gene families across ecological guilds.</title>
        <authorList>
            <consortium name="Lawrence Berkeley National Laboratory"/>
            <person name="Harder C.B."/>
            <person name="Miyauchi S."/>
            <person name="Viragh M."/>
            <person name="Kuo A."/>
            <person name="Thoen E."/>
            <person name="Andreopoulos B."/>
            <person name="Lu D."/>
            <person name="Skrede I."/>
            <person name="Drula E."/>
            <person name="Henrissat B."/>
            <person name="Morin E."/>
            <person name="Kohler A."/>
            <person name="Barry K."/>
            <person name="LaButti K."/>
            <person name="Morin E."/>
            <person name="Salamov A."/>
            <person name="Lipzen A."/>
            <person name="Mereny Z."/>
            <person name="Hegedus B."/>
            <person name="Baldrian P."/>
            <person name="Stursova M."/>
            <person name="Weitz H."/>
            <person name="Taylor A."/>
            <person name="Grigoriev I.V."/>
            <person name="Nagy L.G."/>
            <person name="Martin F."/>
            <person name="Kauserud H."/>
        </authorList>
    </citation>
    <scope>NUCLEOTIDE SEQUENCE</scope>
    <source>
        <strain evidence="1">CBHHK067</strain>
    </source>
</reference>
<comment type="caution">
    <text evidence="1">The sequence shown here is derived from an EMBL/GenBank/DDBJ whole genome shotgun (WGS) entry which is preliminary data.</text>
</comment>
<sequence>MLASSPQLSTLILGHVTRPPVPDQYDTVTLTALTSIPLRDHVIVCAALLNHLRFPLTTRVHIYPAGVRIGADIRELLVPIHQRLYSPAALKVALLLIEWYGSSDPGHISHFLVSIYENTLPPDPLKRDPTITKTVKNR</sequence>
<dbReference type="AlphaFoldDB" id="A0AAD7DH18"/>
<dbReference type="EMBL" id="JARKIE010000060">
    <property type="protein sequence ID" value="KAJ7691185.1"/>
    <property type="molecule type" value="Genomic_DNA"/>
</dbReference>
<evidence type="ECO:0000313" key="1">
    <source>
        <dbReference type="EMBL" id="KAJ7691185.1"/>
    </source>
</evidence>
<evidence type="ECO:0000313" key="2">
    <source>
        <dbReference type="Proteomes" id="UP001221757"/>
    </source>
</evidence>
<proteinExistence type="predicted"/>
<protein>
    <submittedName>
        <fullName evidence="1">Uncharacterized protein</fullName>
    </submittedName>
</protein>
<accession>A0AAD7DH18</accession>
<dbReference type="Proteomes" id="UP001221757">
    <property type="component" value="Unassembled WGS sequence"/>
</dbReference>
<keyword evidence="2" id="KW-1185">Reference proteome</keyword>
<organism evidence="1 2">
    <name type="scientific">Mycena rosella</name>
    <name type="common">Pink bonnet</name>
    <name type="synonym">Agaricus rosellus</name>
    <dbReference type="NCBI Taxonomy" id="1033263"/>
    <lineage>
        <taxon>Eukaryota</taxon>
        <taxon>Fungi</taxon>
        <taxon>Dikarya</taxon>
        <taxon>Basidiomycota</taxon>
        <taxon>Agaricomycotina</taxon>
        <taxon>Agaricomycetes</taxon>
        <taxon>Agaricomycetidae</taxon>
        <taxon>Agaricales</taxon>
        <taxon>Marasmiineae</taxon>
        <taxon>Mycenaceae</taxon>
        <taxon>Mycena</taxon>
    </lineage>
</organism>
<name>A0AAD7DH18_MYCRO</name>
<gene>
    <name evidence="1" type="ORF">B0H17DRAFT_1133956</name>
</gene>